<dbReference type="EMBL" id="BSXV01000346">
    <property type="protein sequence ID" value="GME88706.1"/>
    <property type="molecule type" value="Genomic_DNA"/>
</dbReference>
<accession>A0ACB5TI27</accession>
<comment type="caution">
    <text evidence="1">The sequence shown here is derived from an EMBL/GenBank/DDBJ whole genome shotgun (WGS) entry which is preliminary data.</text>
</comment>
<gene>
    <name evidence="1" type="ORF">Cboi01_000103800</name>
</gene>
<protein>
    <submittedName>
        <fullName evidence="1">Unnamed protein product</fullName>
    </submittedName>
</protein>
<evidence type="ECO:0000313" key="1">
    <source>
        <dbReference type="EMBL" id="GME88706.1"/>
    </source>
</evidence>
<sequence length="456" mass="52858">MSAFNDIYTLHNIRSSNKNNNLKLFKLISKHIKFLINNELSDKNKFISNSNNIINDFNKQNNKLENSYEIWNDLTTEYNKDNHKNKDKYNNNNNNDNNKFDARIPNPYYKLKQKSEPIINGTITHDNESDSESSSDSDSDSNSDSESDSSDTDSDSESEDSDSDSSDSENDDKEEKILSNKEHERQFEIIKEGYEIKPINTQIYENQFLTYNQIKSNNFKKSNKLINSNIIYNKISFINYNINNLNNVLQICLLRNDFKNAYFAFSLIIRLPGVDIREIWPIGLEILKNLNEIEFIDILNESIKENESESESESGSGSESGSESEPESGPDADSTSNKKKQSLLLNNNKSLRKSPSPTPSTSNNSDTIRARRKRERIINNIPINNLRFLTLNKNKNLNYFKKFYSSNITDISFNLIKNTIQDENRENLNKILKFLNWINTFYSISYFSFSGIYPEQ</sequence>
<name>A0ACB5TI27_CANBO</name>
<dbReference type="Proteomes" id="UP001165101">
    <property type="component" value="Unassembled WGS sequence"/>
</dbReference>
<reference evidence="1" key="1">
    <citation type="submission" date="2023-04" db="EMBL/GenBank/DDBJ databases">
        <title>Candida boidinii NBRC 1967.</title>
        <authorList>
            <person name="Ichikawa N."/>
            <person name="Sato H."/>
            <person name="Tonouchi N."/>
        </authorList>
    </citation>
    <scope>NUCLEOTIDE SEQUENCE</scope>
    <source>
        <strain evidence="1">NBRC 1967</strain>
    </source>
</reference>
<evidence type="ECO:0000313" key="2">
    <source>
        <dbReference type="Proteomes" id="UP001165101"/>
    </source>
</evidence>
<proteinExistence type="predicted"/>
<feature type="non-terminal residue" evidence="1">
    <location>
        <position position="456"/>
    </location>
</feature>
<keyword evidence="2" id="KW-1185">Reference proteome</keyword>
<organism evidence="1 2">
    <name type="scientific">Candida boidinii</name>
    <name type="common">Yeast</name>
    <dbReference type="NCBI Taxonomy" id="5477"/>
    <lineage>
        <taxon>Eukaryota</taxon>
        <taxon>Fungi</taxon>
        <taxon>Dikarya</taxon>
        <taxon>Ascomycota</taxon>
        <taxon>Saccharomycotina</taxon>
        <taxon>Pichiomycetes</taxon>
        <taxon>Pichiales</taxon>
        <taxon>Pichiaceae</taxon>
        <taxon>Ogataea</taxon>
        <taxon>Ogataea/Candida clade</taxon>
    </lineage>
</organism>